<comment type="caution">
    <text evidence="6">The sequence shown here is derived from an EMBL/GenBank/DDBJ whole genome shotgun (WGS) entry which is preliminary data.</text>
</comment>
<dbReference type="EMBL" id="JAZHFS010000036">
    <property type="protein sequence ID" value="MEF2115009.1"/>
    <property type="molecule type" value="Genomic_DNA"/>
</dbReference>
<feature type="domain" description="RNA polymerase sigma-70 region 2" evidence="4">
    <location>
        <begin position="25"/>
        <end position="85"/>
    </location>
</feature>
<protein>
    <submittedName>
        <fullName evidence="6">Sigma-70 family RNA polymerase sigma factor</fullName>
    </submittedName>
</protein>
<gene>
    <name evidence="6" type="ORF">SJI18_22250</name>
</gene>
<dbReference type="NCBIfam" id="TIGR02937">
    <property type="entry name" value="sigma70-ECF"/>
    <property type="match status" value="1"/>
</dbReference>
<evidence type="ECO:0000313" key="7">
    <source>
        <dbReference type="Proteomes" id="UP001498469"/>
    </source>
</evidence>
<dbReference type="InterPro" id="IPR014284">
    <property type="entry name" value="RNA_pol_sigma-70_dom"/>
</dbReference>
<name>A0ABU7UW69_9CLOT</name>
<keyword evidence="3" id="KW-0804">Transcription</keyword>
<evidence type="ECO:0000256" key="2">
    <source>
        <dbReference type="ARBA" id="ARBA00023082"/>
    </source>
</evidence>
<organism evidence="6 7">
    <name type="scientific">Clostridium frigoriphilum</name>
    <dbReference type="NCBI Taxonomy" id="443253"/>
    <lineage>
        <taxon>Bacteria</taxon>
        <taxon>Bacillati</taxon>
        <taxon>Bacillota</taxon>
        <taxon>Clostridia</taxon>
        <taxon>Eubacteriales</taxon>
        <taxon>Clostridiaceae</taxon>
        <taxon>Clostridium</taxon>
    </lineage>
</organism>
<evidence type="ECO:0000256" key="3">
    <source>
        <dbReference type="ARBA" id="ARBA00023163"/>
    </source>
</evidence>
<dbReference type="Proteomes" id="UP001498469">
    <property type="component" value="Unassembled WGS sequence"/>
</dbReference>
<feature type="domain" description="RNA polymerase sigma-70 region 4" evidence="5">
    <location>
        <begin position="123"/>
        <end position="172"/>
    </location>
</feature>
<dbReference type="InterPro" id="IPR007627">
    <property type="entry name" value="RNA_pol_sigma70_r2"/>
</dbReference>
<keyword evidence="7" id="KW-1185">Reference proteome</keyword>
<dbReference type="InterPro" id="IPR007630">
    <property type="entry name" value="RNA_pol_sigma70_r4"/>
</dbReference>
<sequence>MLERIFNFGKMEETEFLELLDGRLKILYKIAYSYFNEGNNAKDAVQDAVTTAYKNIHKIKDKKKFNSWITTILVNRCREILRRNKIINFQPYDAKVIDIRLLNEGKYAYDYEKVENKIYLINLLNKIDEKYKDVIRLKYFGDYTLVEISIILDIPLGTVKSRLNFAIKKLRELSEVNNNAL</sequence>
<dbReference type="RefSeq" id="WP_216255077.1">
    <property type="nucleotide sequence ID" value="NZ_JAZHFS010000036.1"/>
</dbReference>
<dbReference type="CDD" id="cd06171">
    <property type="entry name" value="Sigma70_r4"/>
    <property type="match status" value="1"/>
</dbReference>
<reference evidence="6 7" key="1">
    <citation type="submission" date="2023-11" db="EMBL/GenBank/DDBJ databases">
        <title>Draft genome sequence of a psychrophilic Clostridium strain from permafrost water brine.</title>
        <authorList>
            <person name="Shcherbakova V.A."/>
            <person name="Trubitsyn V.E."/>
            <person name="Zakharyuk A.G."/>
        </authorList>
    </citation>
    <scope>NUCLEOTIDE SEQUENCE [LARGE SCALE GENOMIC DNA]</scope>
    <source>
        <strain evidence="6 7">14F</strain>
    </source>
</reference>
<evidence type="ECO:0000256" key="1">
    <source>
        <dbReference type="ARBA" id="ARBA00023015"/>
    </source>
</evidence>
<dbReference type="Pfam" id="PF04542">
    <property type="entry name" value="Sigma70_r2"/>
    <property type="match status" value="1"/>
</dbReference>
<evidence type="ECO:0000259" key="4">
    <source>
        <dbReference type="Pfam" id="PF04542"/>
    </source>
</evidence>
<accession>A0ABU7UW69</accession>
<dbReference type="InterPro" id="IPR039425">
    <property type="entry name" value="RNA_pol_sigma-70-like"/>
</dbReference>
<evidence type="ECO:0000313" key="6">
    <source>
        <dbReference type="EMBL" id="MEF2115009.1"/>
    </source>
</evidence>
<proteinExistence type="predicted"/>
<evidence type="ECO:0000259" key="5">
    <source>
        <dbReference type="Pfam" id="PF04545"/>
    </source>
</evidence>
<dbReference type="Pfam" id="PF04545">
    <property type="entry name" value="Sigma70_r4"/>
    <property type="match status" value="1"/>
</dbReference>
<dbReference type="PANTHER" id="PTHR43133:SF51">
    <property type="entry name" value="RNA POLYMERASE SIGMA FACTOR"/>
    <property type="match status" value="1"/>
</dbReference>
<keyword evidence="1" id="KW-0805">Transcription regulation</keyword>
<dbReference type="PANTHER" id="PTHR43133">
    <property type="entry name" value="RNA POLYMERASE ECF-TYPE SIGMA FACTO"/>
    <property type="match status" value="1"/>
</dbReference>
<keyword evidence="2" id="KW-0731">Sigma factor</keyword>